<accession>A0A1Y2FSE0</accession>
<evidence type="ECO:0000256" key="7">
    <source>
        <dbReference type="ARBA" id="ARBA00022927"/>
    </source>
</evidence>
<gene>
    <name evidence="13" type="ORF">BCR37DRAFT_343995</name>
</gene>
<keyword evidence="8 10" id="KW-1133">Transmembrane helix</keyword>
<dbReference type="AlphaFoldDB" id="A0A1Y2FSE0"/>
<dbReference type="FunFam" id="3.40.50.1820:FF:000056">
    <property type="entry name" value="GPI inositol-deacylase"/>
    <property type="match status" value="1"/>
</dbReference>
<keyword evidence="5 10" id="KW-0378">Hydrolase</keyword>
<evidence type="ECO:0000256" key="3">
    <source>
        <dbReference type="ARBA" id="ARBA00022448"/>
    </source>
</evidence>
<comment type="subcellular location">
    <subcellularLocation>
        <location evidence="1">Endoplasmic reticulum membrane</location>
        <topology evidence="1">Multi-pass membrane protein</topology>
    </subcellularLocation>
</comment>
<sequence>MPPTHIRPRKRPLYILTCLSTVFLLLVGYSFKMRQQDVKACRMCYMYPSYERLKGFDLEHTRLASKYALYKYRDTEYDQPEELGGVPVLFIPGNAGSYRQIRPIGSAAAMLYGERLKQGETHAGSRSLDFFSVDFNEDFSAFHGQTLLDQAEYVNAAAAYILSLYTAARKSPSDTSQPDPISVILLAHSMGGIVARTMQVMPNYMPKSINTIVTMATPHAIPPAPFDPQMHAIYDQINAHWNASFALPIASNPLKDVSLVSIVGGALDLTISSDYATLRDITPASHGFTVYTSSIPMVWTGADHQAILWCDQFRSAIAGALLDIVDVGNAEQTVALPERMRLLRHRLLSRLDRHEEVINTEPARQSVRFSADAPGQSRPDSAIVRTFKIDPEQPIKALFPIQDAGIFELLTDTAMLSVLLCQGDASPERPHPELSCVVSSADWSVLPGRGDLVEETEEVTDRLYYTSFTPSQLANRHIVIKSHGAGTFFRAGFVPLSSSRQTVQLGIARIALDGLRVKFDSSQLVAQTLHLPDLSSSLLAYTVSYKTSCDAHKAVVRQSMLDPIEVKFRHGNGPHEISLYGLPPFLKPQSQHSSGLSLQYFADPDCLGVTEVSLHLDWMGSLGKLAMRYRMVLVVFSTALAFAIFRLQLAVYAESAEFISFQQASRLFACSRLWKLLVVTSIAAYVHAHAFTASIVTTESWHRLLLGTQDPFFAPLVPLFILVSLGFLNLLTIAITVLVDLATLLYKIPAKYLFKDDNTPPPGRSPRRRLWTVIILLAVVATMVPYQFAYLVACLAQAGSTVRTRHASQLQRKPGHAVKAATNADAYNFSVLVLMVSVLPVNLPILAVWVRNLTVRWLTPFSSHHNILMIAPIVLLVEAIASNQMLQPSSKPCVFLCKVRLLTNRFDQVTGWLCAGAVAYILLYGVLYPYLIHYVLNCTALLLIVHTHLVKVAAVPVQKTSVKQETIPTT</sequence>
<dbReference type="Gene3D" id="3.40.50.1820">
    <property type="entry name" value="alpha/beta hydrolase"/>
    <property type="match status" value="1"/>
</dbReference>
<keyword evidence="4 10" id="KW-0812">Transmembrane</keyword>
<feature type="domain" description="GPI inositol-deacylase transmembrane" evidence="12">
    <location>
        <begin position="632"/>
        <end position="945"/>
    </location>
</feature>
<name>A0A1Y2FSE0_PROLT</name>
<dbReference type="Pfam" id="PF25140">
    <property type="entry name" value="PGAP1_TMD"/>
    <property type="match status" value="1"/>
</dbReference>
<dbReference type="GO" id="GO:0006888">
    <property type="term" value="P:endoplasmic reticulum to Golgi vesicle-mediated transport"/>
    <property type="evidence" value="ECO:0007669"/>
    <property type="project" value="TreeGrafter"/>
</dbReference>
<evidence type="ECO:0000256" key="6">
    <source>
        <dbReference type="ARBA" id="ARBA00022824"/>
    </source>
</evidence>
<dbReference type="STRING" id="56484.A0A1Y2FSE0"/>
<dbReference type="PANTHER" id="PTHR15495">
    <property type="entry name" value="NEGATIVE REGULATOR OF VESICLE FORMATION-RELATED"/>
    <property type="match status" value="1"/>
</dbReference>
<evidence type="ECO:0000256" key="1">
    <source>
        <dbReference type="ARBA" id="ARBA00004477"/>
    </source>
</evidence>
<dbReference type="OMA" id="WVRNLAV"/>
<dbReference type="EMBL" id="MCFI01000003">
    <property type="protein sequence ID" value="ORY86096.1"/>
    <property type="molecule type" value="Genomic_DNA"/>
</dbReference>
<proteinExistence type="inferred from homology"/>
<evidence type="ECO:0000256" key="5">
    <source>
        <dbReference type="ARBA" id="ARBA00022801"/>
    </source>
</evidence>
<comment type="caution">
    <text evidence="13">The sequence shown here is derived from an EMBL/GenBank/DDBJ whole genome shotgun (WGS) entry which is preliminary data.</text>
</comment>
<dbReference type="EC" id="3.1.-.-" evidence="10"/>
<dbReference type="GO" id="GO:0005789">
    <property type="term" value="C:endoplasmic reticulum membrane"/>
    <property type="evidence" value="ECO:0007669"/>
    <property type="project" value="UniProtKB-SubCell"/>
</dbReference>
<evidence type="ECO:0000256" key="2">
    <source>
        <dbReference type="ARBA" id="ARBA00006931"/>
    </source>
</evidence>
<dbReference type="GO" id="GO:0006505">
    <property type="term" value="P:GPI anchor metabolic process"/>
    <property type="evidence" value="ECO:0007669"/>
    <property type="project" value="TreeGrafter"/>
</dbReference>
<evidence type="ECO:0000259" key="11">
    <source>
        <dbReference type="Pfam" id="PF07819"/>
    </source>
</evidence>
<keyword evidence="7 10" id="KW-0653">Protein transport</keyword>
<evidence type="ECO:0000313" key="14">
    <source>
        <dbReference type="Proteomes" id="UP000193685"/>
    </source>
</evidence>
<dbReference type="Proteomes" id="UP000193685">
    <property type="component" value="Unassembled WGS sequence"/>
</dbReference>
<dbReference type="GO" id="GO:0015031">
    <property type="term" value="P:protein transport"/>
    <property type="evidence" value="ECO:0007669"/>
    <property type="project" value="UniProtKB-KW"/>
</dbReference>
<feature type="transmembrane region" description="Helical" evidence="10">
    <location>
        <begin position="770"/>
        <end position="793"/>
    </location>
</feature>
<feature type="transmembrane region" description="Helical" evidence="10">
    <location>
        <begin position="716"/>
        <end position="746"/>
    </location>
</feature>
<dbReference type="OrthoDB" id="348976at2759"/>
<dbReference type="InterPro" id="IPR029058">
    <property type="entry name" value="AB_hydrolase_fold"/>
</dbReference>
<feature type="transmembrane region" description="Helical" evidence="10">
    <location>
        <begin position="631"/>
        <end position="652"/>
    </location>
</feature>
<evidence type="ECO:0000256" key="10">
    <source>
        <dbReference type="RuleBase" id="RU365011"/>
    </source>
</evidence>
<feature type="transmembrane region" description="Helical" evidence="10">
    <location>
        <begin position="909"/>
        <end position="928"/>
    </location>
</feature>
<organism evidence="13 14">
    <name type="scientific">Protomyces lactucae-debilis</name>
    <dbReference type="NCBI Taxonomy" id="2754530"/>
    <lineage>
        <taxon>Eukaryota</taxon>
        <taxon>Fungi</taxon>
        <taxon>Dikarya</taxon>
        <taxon>Ascomycota</taxon>
        <taxon>Taphrinomycotina</taxon>
        <taxon>Taphrinomycetes</taxon>
        <taxon>Taphrinales</taxon>
        <taxon>Protomycetaceae</taxon>
        <taxon>Protomyces</taxon>
    </lineage>
</organism>
<evidence type="ECO:0000256" key="9">
    <source>
        <dbReference type="ARBA" id="ARBA00023136"/>
    </source>
</evidence>
<evidence type="ECO:0000259" key="12">
    <source>
        <dbReference type="Pfam" id="PF25140"/>
    </source>
</evidence>
<dbReference type="PANTHER" id="PTHR15495:SF7">
    <property type="entry name" value="GPI INOSITOL-DEACYLASE"/>
    <property type="match status" value="1"/>
</dbReference>
<feature type="transmembrane region" description="Helical" evidence="10">
    <location>
        <begin position="673"/>
        <end position="696"/>
    </location>
</feature>
<reference evidence="13 14" key="1">
    <citation type="submission" date="2016-07" db="EMBL/GenBank/DDBJ databases">
        <title>Pervasive Adenine N6-methylation of Active Genes in Fungi.</title>
        <authorList>
            <consortium name="DOE Joint Genome Institute"/>
            <person name="Mondo S.J."/>
            <person name="Dannebaum R.O."/>
            <person name="Kuo R.C."/>
            <person name="Labutti K."/>
            <person name="Haridas S."/>
            <person name="Kuo A."/>
            <person name="Salamov A."/>
            <person name="Ahrendt S.R."/>
            <person name="Lipzen A."/>
            <person name="Sullivan W."/>
            <person name="Andreopoulos W.B."/>
            <person name="Clum A."/>
            <person name="Lindquist E."/>
            <person name="Daum C."/>
            <person name="Ramamoorthy G.K."/>
            <person name="Gryganskyi A."/>
            <person name="Culley D."/>
            <person name="Magnuson J.K."/>
            <person name="James T.Y."/>
            <person name="O'Malley M.A."/>
            <person name="Stajich J.E."/>
            <person name="Spatafora J.W."/>
            <person name="Visel A."/>
            <person name="Grigoriev I.V."/>
        </authorList>
    </citation>
    <scope>NUCLEOTIDE SEQUENCE [LARGE SCALE GENOMIC DNA]</scope>
    <source>
        <strain evidence="13 14">12-1054</strain>
    </source>
</reference>
<evidence type="ECO:0000256" key="8">
    <source>
        <dbReference type="ARBA" id="ARBA00022989"/>
    </source>
</evidence>
<keyword evidence="9 10" id="KW-0472">Membrane</keyword>
<comment type="similarity">
    <text evidence="2 10">Belongs to the GPI inositol-deacylase family.</text>
</comment>
<feature type="transmembrane region" description="Helical" evidence="10">
    <location>
        <begin position="829"/>
        <end position="850"/>
    </location>
</feature>
<dbReference type="SUPFAM" id="SSF53474">
    <property type="entry name" value="alpha/beta-Hydrolases"/>
    <property type="match status" value="1"/>
</dbReference>
<dbReference type="InterPro" id="IPR056824">
    <property type="entry name" value="PGAP1_TMD"/>
</dbReference>
<protein>
    <recommendedName>
        <fullName evidence="10">GPI inositol-deacylase</fullName>
        <ecNumber evidence="10">3.1.-.-</ecNumber>
    </recommendedName>
</protein>
<feature type="transmembrane region" description="Helical" evidence="10">
    <location>
        <begin position="12"/>
        <end position="31"/>
    </location>
</feature>
<evidence type="ECO:0000256" key="4">
    <source>
        <dbReference type="ARBA" id="ARBA00022692"/>
    </source>
</evidence>
<keyword evidence="3 10" id="KW-0813">Transport</keyword>
<comment type="function">
    <text evidence="10">Involved in inositol deacylation of GPI-anchored proteins which plays important roles in the quality control and ER-associated degradation of GPI-anchored proteins.</text>
</comment>
<dbReference type="GO" id="GO:0050185">
    <property type="term" value="F:phosphatidylinositol deacylase activity"/>
    <property type="evidence" value="ECO:0007669"/>
    <property type="project" value="TreeGrafter"/>
</dbReference>
<keyword evidence="6 10" id="KW-0256">Endoplasmic reticulum</keyword>
<dbReference type="Pfam" id="PF07819">
    <property type="entry name" value="PGAP1"/>
    <property type="match status" value="1"/>
</dbReference>
<dbReference type="GeneID" id="63784139"/>
<evidence type="ECO:0000313" key="13">
    <source>
        <dbReference type="EMBL" id="ORY86096.1"/>
    </source>
</evidence>
<dbReference type="InterPro" id="IPR039529">
    <property type="entry name" value="PGAP1/BST1"/>
</dbReference>
<keyword evidence="14" id="KW-1185">Reference proteome</keyword>
<dbReference type="InterPro" id="IPR012908">
    <property type="entry name" value="PGAP1-ab_dom-like"/>
</dbReference>
<feature type="domain" description="GPI inositol-deacylase PGAP1-like alpha/beta" evidence="11">
    <location>
        <begin position="82"/>
        <end position="323"/>
    </location>
</feature>
<dbReference type="RefSeq" id="XP_040727278.1">
    <property type="nucleotide sequence ID" value="XM_040867540.1"/>
</dbReference>